<feature type="chain" id="PRO_5042136711" description="Secreted protein" evidence="1">
    <location>
        <begin position="21"/>
        <end position="110"/>
    </location>
</feature>
<accession>A0AAD7TAK6</accession>
<sequence length="110" mass="12026">MARSGLGLSGVVLLGFSLWAFDLNPVGTRQALASWILHRLKEIGRAVDGGQRSASTDSHNASHNLRLCIAAITSPNRKSPQQPACPSCFCSQKLHTFPHCRTGIREYILR</sequence>
<evidence type="ECO:0008006" key="4">
    <source>
        <dbReference type="Google" id="ProtNLM"/>
    </source>
</evidence>
<gene>
    <name evidence="2" type="ORF">AAFF_G00284300</name>
</gene>
<name>A0AAD7TAK6_9TELE</name>
<evidence type="ECO:0000313" key="2">
    <source>
        <dbReference type="EMBL" id="KAJ8417203.1"/>
    </source>
</evidence>
<proteinExistence type="predicted"/>
<dbReference type="AlphaFoldDB" id="A0AAD7TAK6"/>
<reference evidence="2" key="1">
    <citation type="journal article" date="2023" name="Science">
        <title>Genome structures resolve the early diversification of teleost fishes.</title>
        <authorList>
            <person name="Parey E."/>
            <person name="Louis A."/>
            <person name="Montfort J."/>
            <person name="Bouchez O."/>
            <person name="Roques C."/>
            <person name="Iampietro C."/>
            <person name="Lluch J."/>
            <person name="Castinel A."/>
            <person name="Donnadieu C."/>
            <person name="Desvignes T."/>
            <person name="Floi Bucao C."/>
            <person name="Jouanno E."/>
            <person name="Wen M."/>
            <person name="Mejri S."/>
            <person name="Dirks R."/>
            <person name="Jansen H."/>
            <person name="Henkel C."/>
            <person name="Chen W.J."/>
            <person name="Zahm M."/>
            <person name="Cabau C."/>
            <person name="Klopp C."/>
            <person name="Thompson A.W."/>
            <person name="Robinson-Rechavi M."/>
            <person name="Braasch I."/>
            <person name="Lecointre G."/>
            <person name="Bobe J."/>
            <person name="Postlethwait J.H."/>
            <person name="Berthelot C."/>
            <person name="Roest Crollius H."/>
            <person name="Guiguen Y."/>
        </authorList>
    </citation>
    <scope>NUCLEOTIDE SEQUENCE</scope>
    <source>
        <strain evidence="2">NC1722</strain>
    </source>
</reference>
<keyword evidence="3" id="KW-1185">Reference proteome</keyword>
<dbReference type="Proteomes" id="UP001221898">
    <property type="component" value="Unassembled WGS sequence"/>
</dbReference>
<keyword evidence="1" id="KW-0732">Signal</keyword>
<comment type="caution">
    <text evidence="2">The sequence shown here is derived from an EMBL/GenBank/DDBJ whole genome shotgun (WGS) entry which is preliminary data.</text>
</comment>
<feature type="signal peptide" evidence="1">
    <location>
        <begin position="1"/>
        <end position="20"/>
    </location>
</feature>
<protein>
    <recommendedName>
        <fullName evidence="4">Secreted protein</fullName>
    </recommendedName>
</protein>
<evidence type="ECO:0000313" key="3">
    <source>
        <dbReference type="Proteomes" id="UP001221898"/>
    </source>
</evidence>
<organism evidence="2 3">
    <name type="scientific">Aldrovandia affinis</name>
    <dbReference type="NCBI Taxonomy" id="143900"/>
    <lineage>
        <taxon>Eukaryota</taxon>
        <taxon>Metazoa</taxon>
        <taxon>Chordata</taxon>
        <taxon>Craniata</taxon>
        <taxon>Vertebrata</taxon>
        <taxon>Euteleostomi</taxon>
        <taxon>Actinopterygii</taxon>
        <taxon>Neopterygii</taxon>
        <taxon>Teleostei</taxon>
        <taxon>Notacanthiformes</taxon>
        <taxon>Halosauridae</taxon>
        <taxon>Aldrovandia</taxon>
    </lineage>
</organism>
<evidence type="ECO:0000256" key="1">
    <source>
        <dbReference type="SAM" id="SignalP"/>
    </source>
</evidence>
<dbReference type="EMBL" id="JAINUG010000004">
    <property type="protein sequence ID" value="KAJ8417203.1"/>
    <property type="molecule type" value="Genomic_DNA"/>
</dbReference>